<dbReference type="CDD" id="cd07042">
    <property type="entry name" value="STAS_SulP_like_sulfate_transporter"/>
    <property type="match status" value="1"/>
</dbReference>
<comment type="subcellular location">
    <subcellularLocation>
        <location evidence="1">Membrane</location>
        <topology evidence="1">Multi-pass membrane protein</topology>
    </subcellularLocation>
</comment>
<evidence type="ECO:0000256" key="1">
    <source>
        <dbReference type="ARBA" id="ARBA00004141"/>
    </source>
</evidence>
<feature type="transmembrane region" description="Helical" evidence="6">
    <location>
        <begin position="378"/>
        <end position="397"/>
    </location>
</feature>
<organism evidence="8 9">
    <name type="scientific">Macrostomum lignano</name>
    <dbReference type="NCBI Taxonomy" id="282301"/>
    <lineage>
        <taxon>Eukaryota</taxon>
        <taxon>Metazoa</taxon>
        <taxon>Spiralia</taxon>
        <taxon>Lophotrochozoa</taxon>
        <taxon>Platyhelminthes</taxon>
        <taxon>Rhabditophora</taxon>
        <taxon>Macrostomorpha</taxon>
        <taxon>Macrostomida</taxon>
        <taxon>Macrostomidae</taxon>
        <taxon>Macrostomum</taxon>
    </lineage>
</organism>
<feature type="domain" description="STAS" evidence="7">
    <location>
        <begin position="644"/>
        <end position="809"/>
    </location>
</feature>
<dbReference type="PANTHER" id="PTHR11814">
    <property type="entry name" value="SULFATE TRANSPORTER"/>
    <property type="match status" value="1"/>
</dbReference>
<feature type="transmembrane region" description="Helical" evidence="6">
    <location>
        <begin position="294"/>
        <end position="314"/>
    </location>
</feature>
<evidence type="ECO:0000313" key="8">
    <source>
        <dbReference type="Proteomes" id="UP000095280"/>
    </source>
</evidence>
<feature type="transmembrane region" description="Helical" evidence="6">
    <location>
        <begin position="196"/>
        <end position="215"/>
    </location>
</feature>
<feature type="transmembrane region" description="Helical" evidence="6">
    <location>
        <begin position="409"/>
        <end position="434"/>
    </location>
</feature>
<proteinExistence type="predicted"/>
<dbReference type="Proteomes" id="UP000095280">
    <property type="component" value="Unplaced"/>
</dbReference>
<evidence type="ECO:0000256" key="3">
    <source>
        <dbReference type="ARBA" id="ARBA00022989"/>
    </source>
</evidence>
<dbReference type="Pfam" id="PF01740">
    <property type="entry name" value="STAS"/>
    <property type="match status" value="1"/>
</dbReference>
<evidence type="ECO:0000259" key="7">
    <source>
        <dbReference type="PROSITE" id="PS50801"/>
    </source>
</evidence>
<keyword evidence="2 6" id="KW-0812">Transmembrane</keyword>
<feature type="transmembrane region" description="Helical" evidence="6">
    <location>
        <begin position="227"/>
        <end position="250"/>
    </location>
</feature>
<dbReference type="GO" id="GO:0016020">
    <property type="term" value="C:membrane"/>
    <property type="evidence" value="ECO:0007669"/>
    <property type="project" value="UniProtKB-SubCell"/>
</dbReference>
<dbReference type="AlphaFoldDB" id="A0A1I8FW11"/>
<dbReference type="NCBIfam" id="TIGR00815">
    <property type="entry name" value="sulP"/>
    <property type="match status" value="1"/>
</dbReference>
<feature type="transmembrane region" description="Helical" evidence="6">
    <location>
        <begin position="590"/>
        <end position="616"/>
    </location>
</feature>
<reference evidence="9" key="1">
    <citation type="submission" date="2016-11" db="UniProtKB">
        <authorList>
            <consortium name="WormBaseParasite"/>
        </authorList>
    </citation>
    <scope>IDENTIFICATION</scope>
</reference>
<keyword evidence="3 6" id="KW-1133">Transmembrane helix</keyword>
<dbReference type="WBParaSite" id="maker-uti_cns_0000205-snap-gene-2.18-mRNA-1">
    <property type="protein sequence ID" value="maker-uti_cns_0000205-snap-gene-2.18-mRNA-1"/>
    <property type="gene ID" value="maker-uti_cns_0000205-snap-gene-2.18"/>
</dbReference>
<name>A0A1I8FW11_9PLAT</name>
<dbReference type="PROSITE" id="PS50801">
    <property type="entry name" value="STAS"/>
    <property type="match status" value="1"/>
</dbReference>
<dbReference type="SUPFAM" id="SSF52091">
    <property type="entry name" value="SpoIIaa-like"/>
    <property type="match status" value="1"/>
</dbReference>
<dbReference type="GO" id="GO:0055085">
    <property type="term" value="P:transmembrane transport"/>
    <property type="evidence" value="ECO:0007669"/>
    <property type="project" value="InterPro"/>
</dbReference>
<feature type="transmembrane region" description="Helical" evidence="6">
    <location>
        <begin position="557"/>
        <end position="578"/>
    </location>
</feature>
<keyword evidence="8" id="KW-1185">Reference proteome</keyword>
<feature type="transmembrane region" description="Helical" evidence="6">
    <location>
        <begin position="531"/>
        <end position="551"/>
    </location>
</feature>
<evidence type="ECO:0000256" key="5">
    <source>
        <dbReference type="SAM" id="MobiDB-lite"/>
    </source>
</evidence>
<protein>
    <submittedName>
        <fullName evidence="9">STAS domain-containing protein</fullName>
    </submittedName>
</protein>
<evidence type="ECO:0000256" key="2">
    <source>
        <dbReference type="ARBA" id="ARBA00022692"/>
    </source>
</evidence>
<sequence length="863" mass="94300">MATSSMNGHSVAVAAASVSDQNNSAAASLFADSLPGSQRRISGSLYDEEEDDLDDEEHHLNQSLSSLSSRNCHYRPLLNEGEETRRQAGRNKDRHRRKPTILTQTHFDARYRFTRPKTSSLSLRQLLSGTGFGGAGNDGHCSKRCLLDCLLSLFPFISVIRQYQWRSDLIADTIAGLTVGIMNIPQGMAYAMLADLPPVCGLYLGFFPLILYFFFGTSRQVSMGTFALSSLMVAVPVVRIVGVQLTPALADILGPLPTMSISTEAPVAIINNATTSLPVPHGNYTEDGLNQYRIQVALSVTLLAGLIQIGLGLFRFGFITIYLSTPLVSGFTTGAAFHVMTSQVPAIFGIKVPRHASSFKLIHSYMDIIDRLPDSNPASVIISIVCICLLLLFRLIINAKLSKLCRFPVPIELILVVLGTSIGHFGHLHTAYAVDIVGEIPSGLRAPSMPSIGLFHLVWQDAFMLAIIMYVCTFSICKIYANKHGYLLDSNQELLASGIVNTVGPVFGCYFSAGSLSRSQVQEDMGGRTQVASLIAASLMIFVLLFLGPLFRELPTAVLACIIIVALKGLFMQFGDAVKLYRISKYDFSIWIVCFFGVVILNVSYGLMLGFAYSLLTVVCRTQSPSTSILGRLPTTDIYKDVRFYPSAVQVPGVAVFRFDGALYFASVDNFRYRLMKLTGFDPKLAEAQQLEQEAQHRQQQLELSPQSLAADDEAGSNSAAPSDTASSSSHQTNQSTRLHHIIVECSGINYIDSVGASFLRVLIADYQRVGVSILFACCKHQFRRMLERSEFADKYSVYVSVHDAVLSALADYPNQRARLASDARSGSSIVDTADTAAVFESQRLLQQTGESRDTSSRAGLNV</sequence>
<dbReference type="InterPro" id="IPR036513">
    <property type="entry name" value="STAS_dom_sf"/>
</dbReference>
<feature type="compositionally biased region" description="Low complexity" evidence="5">
    <location>
        <begin position="717"/>
        <end position="730"/>
    </location>
</feature>
<dbReference type="InterPro" id="IPR011547">
    <property type="entry name" value="SLC26A/SulP_dom"/>
</dbReference>
<dbReference type="Gene3D" id="3.30.750.24">
    <property type="entry name" value="STAS domain"/>
    <property type="match status" value="1"/>
</dbReference>
<evidence type="ECO:0000256" key="6">
    <source>
        <dbReference type="SAM" id="Phobius"/>
    </source>
</evidence>
<feature type="compositionally biased region" description="Basic residues" evidence="5">
    <location>
        <begin position="87"/>
        <end position="98"/>
    </location>
</feature>
<dbReference type="InterPro" id="IPR002645">
    <property type="entry name" value="STAS_dom"/>
</dbReference>
<dbReference type="Pfam" id="PF00916">
    <property type="entry name" value="Sulfate_transp"/>
    <property type="match status" value="1"/>
</dbReference>
<accession>A0A1I8FW11</accession>
<evidence type="ECO:0000313" key="9">
    <source>
        <dbReference type="WBParaSite" id="maker-uti_cns_0000205-snap-gene-2.18-mRNA-1"/>
    </source>
</evidence>
<keyword evidence="4 6" id="KW-0472">Membrane</keyword>
<feature type="transmembrane region" description="Helical" evidence="6">
    <location>
        <begin position="454"/>
        <end position="477"/>
    </location>
</feature>
<evidence type="ECO:0000256" key="4">
    <source>
        <dbReference type="ARBA" id="ARBA00023136"/>
    </source>
</evidence>
<feature type="region of interest" description="Disordered" evidence="5">
    <location>
        <begin position="47"/>
        <end position="98"/>
    </location>
</feature>
<feature type="region of interest" description="Disordered" evidence="5">
    <location>
        <begin position="712"/>
        <end position="734"/>
    </location>
</feature>
<feature type="transmembrane region" description="Helical" evidence="6">
    <location>
        <begin position="321"/>
        <end position="340"/>
    </location>
</feature>
<dbReference type="InterPro" id="IPR001902">
    <property type="entry name" value="SLC26A/SulP_fam"/>
</dbReference>